<sequence>MKNSFYLVIPKQKNEPLRLKEFEAKALQQWLDELPAANLSLATRLIHDFVTELNTLAMPSQLRLDVLEKIRPNVHVLEDYLQGRLIKTGFPKDDNEKKIFDVLISIEKECAIGYWAVLKELTHRDAGWFKGKNTALAIQHCIKKLGRIVTSHFIMRMPVPDWVWIDIHSLYRLSVTTHHNATKVTQHFNQLAKIQASEICYKQIVLLHLADPTGLMQKEIPLVYDFAGSIATLISFKRVPVINQNVQCMILADEDKPPYFQDDIDTSADSSTFYLDFTKLYKFLDQQEKLPNKVDAGRLKTMFGLNKPMNKLPAELLHYLQQRWFGVELQAPALFVDRLDCYIAIGLSSTYDIKNASNADINPENTEEHEGTTQLLAHSASDRLLAAVFNEPGMLSVGSLVSFRKKHEPEGNRCLGIVNKVGVVNQAGKIAFGVQLLAERFYAVVCKQRNAAQMNALQKGVFYERSSEKSYIITDYFMFEDNDIVDLTIEEDDFPVMMKNRKNIGLGYWQFECQRIVEQVKPEQSKKGYDFI</sequence>
<accession>A0A1R4H281</accession>
<dbReference type="Proteomes" id="UP000195442">
    <property type="component" value="Unassembled WGS sequence"/>
</dbReference>
<gene>
    <name evidence="1" type="ORF">CRENPOLYSF2_160025</name>
</gene>
<proteinExistence type="predicted"/>
<protein>
    <submittedName>
        <fullName evidence="1">Uncharacterized protein</fullName>
    </submittedName>
</protein>
<reference evidence="2" key="1">
    <citation type="submission" date="2017-02" db="EMBL/GenBank/DDBJ databases">
        <authorList>
            <person name="Daims H."/>
        </authorList>
    </citation>
    <scope>NUCLEOTIDE SEQUENCE [LARGE SCALE GENOMIC DNA]</scope>
</reference>
<organism evidence="1 2">
    <name type="scientific">Crenothrix polyspora</name>
    <dbReference type="NCBI Taxonomy" id="360316"/>
    <lineage>
        <taxon>Bacteria</taxon>
        <taxon>Pseudomonadati</taxon>
        <taxon>Pseudomonadota</taxon>
        <taxon>Gammaproteobacteria</taxon>
        <taxon>Methylococcales</taxon>
        <taxon>Crenotrichaceae</taxon>
        <taxon>Crenothrix</taxon>
    </lineage>
</organism>
<dbReference type="EMBL" id="FUKJ01000068">
    <property type="protein sequence ID" value="SJM90352.1"/>
    <property type="molecule type" value="Genomic_DNA"/>
</dbReference>
<dbReference type="AlphaFoldDB" id="A0A1R4H281"/>
<name>A0A1R4H281_9GAMM</name>
<evidence type="ECO:0000313" key="1">
    <source>
        <dbReference type="EMBL" id="SJM90352.1"/>
    </source>
</evidence>
<dbReference type="OrthoDB" id="5724405at2"/>
<dbReference type="RefSeq" id="WP_087146056.1">
    <property type="nucleotide sequence ID" value="NZ_FUKJ01000068.1"/>
</dbReference>
<evidence type="ECO:0000313" key="2">
    <source>
        <dbReference type="Proteomes" id="UP000195442"/>
    </source>
</evidence>
<keyword evidence="2" id="KW-1185">Reference proteome</keyword>